<feature type="domain" description="FDX-ACB" evidence="18">
    <location>
        <begin position="341"/>
        <end position="434"/>
    </location>
</feature>
<comment type="subunit">
    <text evidence="3">Monomer.</text>
</comment>
<dbReference type="Proteomes" id="UP000494165">
    <property type="component" value="Unassembled WGS sequence"/>
</dbReference>
<evidence type="ECO:0000256" key="4">
    <source>
        <dbReference type="ARBA" id="ARBA00012814"/>
    </source>
</evidence>
<keyword evidence="12" id="KW-0030">Aminoacyl-tRNA synthetase</keyword>
<dbReference type="Gene3D" id="3.30.70.380">
    <property type="entry name" value="Ferrodoxin-fold anticodon-binding domain"/>
    <property type="match status" value="1"/>
</dbReference>
<keyword evidence="7" id="KW-0067">ATP-binding</keyword>
<dbReference type="InterPro" id="IPR005121">
    <property type="entry name" value="Fdx_antiC-bd"/>
</dbReference>
<comment type="catalytic activity">
    <reaction evidence="14">
        <text>tRNA(Phe) + L-phenylalanine + ATP = L-phenylalanyl-tRNA(Phe) + AMP + diphosphate + H(+)</text>
        <dbReference type="Rhea" id="RHEA:19413"/>
        <dbReference type="Rhea" id="RHEA-COMP:9668"/>
        <dbReference type="Rhea" id="RHEA-COMP:9699"/>
        <dbReference type="ChEBI" id="CHEBI:15378"/>
        <dbReference type="ChEBI" id="CHEBI:30616"/>
        <dbReference type="ChEBI" id="CHEBI:33019"/>
        <dbReference type="ChEBI" id="CHEBI:58095"/>
        <dbReference type="ChEBI" id="CHEBI:78442"/>
        <dbReference type="ChEBI" id="CHEBI:78531"/>
        <dbReference type="ChEBI" id="CHEBI:456215"/>
        <dbReference type="EC" id="6.1.1.20"/>
    </reaction>
</comment>
<accession>A0A8S1C8A7</accession>
<feature type="domain" description="Aminoacyl-transfer RNA synthetases class-II family profile" evidence="17">
    <location>
        <begin position="159"/>
        <end position="331"/>
    </location>
</feature>
<evidence type="ECO:0000259" key="17">
    <source>
        <dbReference type="PROSITE" id="PS50862"/>
    </source>
</evidence>
<evidence type="ECO:0000256" key="5">
    <source>
        <dbReference type="ARBA" id="ARBA00022598"/>
    </source>
</evidence>
<dbReference type="InterPro" id="IPR002319">
    <property type="entry name" value="Phenylalanyl-tRNA_Synthase"/>
</dbReference>
<dbReference type="GO" id="GO:0000049">
    <property type="term" value="F:tRNA binding"/>
    <property type="evidence" value="ECO:0007669"/>
    <property type="project" value="InterPro"/>
</dbReference>
<organism evidence="19 20">
    <name type="scientific">Cloeon dipterum</name>
    <dbReference type="NCBI Taxonomy" id="197152"/>
    <lineage>
        <taxon>Eukaryota</taxon>
        <taxon>Metazoa</taxon>
        <taxon>Ecdysozoa</taxon>
        <taxon>Arthropoda</taxon>
        <taxon>Hexapoda</taxon>
        <taxon>Insecta</taxon>
        <taxon>Pterygota</taxon>
        <taxon>Palaeoptera</taxon>
        <taxon>Ephemeroptera</taxon>
        <taxon>Pisciforma</taxon>
        <taxon>Baetidae</taxon>
        <taxon>Cloeon</taxon>
    </lineage>
</organism>
<evidence type="ECO:0000256" key="16">
    <source>
        <dbReference type="ARBA" id="ARBA00073229"/>
    </source>
</evidence>
<dbReference type="GO" id="GO:0004826">
    <property type="term" value="F:phenylalanine-tRNA ligase activity"/>
    <property type="evidence" value="ECO:0007669"/>
    <property type="project" value="UniProtKB-EC"/>
</dbReference>
<dbReference type="PROSITE" id="PS50862">
    <property type="entry name" value="AA_TRNA_LIGASE_II"/>
    <property type="match status" value="1"/>
</dbReference>
<evidence type="ECO:0000313" key="20">
    <source>
        <dbReference type="Proteomes" id="UP000494165"/>
    </source>
</evidence>
<keyword evidence="8" id="KW-0648">Protein biosynthesis</keyword>
<sequence>MLEKRLLACFSLSRRFLVKYQRRKFSVAINEKETIDVCGKKYQRDEWTNVTPKILSHVGRNLHLQEKHPLGLLKNRIVNHFYSQYIGRTGNPIFSVFDRLSPVVTVEQNFDSLLIPKNHISRLKSDCYYIDSGHLLRAHTTAHQVELIKSGIDSYLTVGDVYRRDEIDSSHYPVFHQLDAARLYSKHEIYKQEDISGINLFENGDETAEKQEVHTLDTALFLQAELKACLEKLARNLFGEDAEIRWVESVFPFTHPSFELEVLYNGNWLELLGCGVMKQEILANCGITDKVGWAFGIGLERLAMRLYQIPDIRLFWSQDTGFLNQFRKATPTSPVTYKTISVFPQCTNDMSFWLPESTAFSPNDFYDLVRQVGGDVIEQVTLIDEFNHPKTKLTSHCYRIVYRHMQKTLTKTEVNRVHEDIGSEATRLLGVKLRVV</sequence>
<evidence type="ECO:0000313" key="19">
    <source>
        <dbReference type="EMBL" id="CAB3365544.1"/>
    </source>
</evidence>
<dbReference type="PANTHER" id="PTHR11538:SF41">
    <property type="entry name" value="PHENYLALANINE--TRNA LIGASE, MITOCHONDRIAL"/>
    <property type="match status" value="1"/>
</dbReference>
<evidence type="ECO:0000256" key="9">
    <source>
        <dbReference type="ARBA" id="ARBA00022946"/>
    </source>
</evidence>
<evidence type="ECO:0000256" key="12">
    <source>
        <dbReference type="ARBA" id="ARBA00023146"/>
    </source>
</evidence>
<dbReference type="PANTHER" id="PTHR11538">
    <property type="entry name" value="PHENYLALANYL-TRNA SYNTHETASE"/>
    <property type="match status" value="1"/>
</dbReference>
<dbReference type="InterPro" id="IPR006195">
    <property type="entry name" value="aa-tRNA-synth_II"/>
</dbReference>
<comment type="similarity">
    <text evidence="2">Belongs to the class-II aminoacyl-tRNA synthetase family.</text>
</comment>
<evidence type="ECO:0000256" key="2">
    <source>
        <dbReference type="ARBA" id="ARBA00008226"/>
    </source>
</evidence>
<dbReference type="PROSITE" id="PS51447">
    <property type="entry name" value="FDX_ACB"/>
    <property type="match status" value="1"/>
</dbReference>
<keyword evidence="5" id="KW-0436">Ligase</keyword>
<dbReference type="OrthoDB" id="4457at2759"/>
<evidence type="ECO:0000256" key="8">
    <source>
        <dbReference type="ARBA" id="ARBA00022917"/>
    </source>
</evidence>
<dbReference type="AlphaFoldDB" id="A0A8S1C8A7"/>
<dbReference type="InterPro" id="IPR045864">
    <property type="entry name" value="aa-tRNA-synth_II/BPL/LPL"/>
</dbReference>
<dbReference type="FunFam" id="3.30.930.10:FF:000041">
    <property type="entry name" value="Phenylalanyl-tRNA synthetase 2, mitochondrial"/>
    <property type="match status" value="1"/>
</dbReference>
<dbReference type="NCBIfam" id="TIGR00469">
    <property type="entry name" value="pheS_mito"/>
    <property type="match status" value="1"/>
</dbReference>
<proteinExistence type="inferred from homology"/>
<keyword evidence="9" id="KW-0809">Transit peptide</keyword>
<reference evidence="19 20" key="1">
    <citation type="submission" date="2020-04" db="EMBL/GenBank/DDBJ databases">
        <authorList>
            <person name="Alioto T."/>
            <person name="Alioto T."/>
            <person name="Gomez Garrido J."/>
        </authorList>
    </citation>
    <scope>NUCLEOTIDE SEQUENCE [LARGE SCALE GENOMIC DNA]</scope>
</reference>
<evidence type="ECO:0000256" key="7">
    <source>
        <dbReference type="ARBA" id="ARBA00022840"/>
    </source>
</evidence>
<evidence type="ECO:0000256" key="10">
    <source>
        <dbReference type="ARBA" id="ARBA00022990"/>
    </source>
</evidence>
<dbReference type="InterPro" id="IPR004530">
    <property type="entry name" value="Phe-tRNA-synth_IIc_mito"/>
</dbReference>
<protein>
    <recommendedName>
        <fullName evidence="16">Phenylalanine--tRNA ligase, mitochondrial</fullName>
        <ecNumber evidence="4">6.1.1.20</ecNumber>
    </recommendedName>
    <alternativeName>
        <fullName evidence="13">Phenylalanyl-tRNA synthetase</fullName>
    </alternativeName>
</protein>
<keyword evidence="6" id="KW-0547">Nucleotide-binding</keyword>
<evidence type="ECO:0000256" key="6">
    <source>
        <dbReference type="ARBA" id="ARBA00022741"/>
    </source>
</evidence>
<comment type="function">
    <text evidence="15">Is responsible for the charging of tRNA(Phe) with phenylalanine in mitochondrial translation. To a lesser extent, also catalyzes direct attachment of m-Tyr (an oxidized version of Phe) to tRNA(Phe), thereby opening the way for delivery of the misacylated tRNA to the ribosome and incorporation of ROS-damaged amino acid into proteins.</text>
</comment>
<comment type="subcellular location">
    <subcellularLocation>
        <location evidence="1">Mitochondrion matrix</location>
    </subcellularLocation>
</comment>
<keyword evidence="11" id="KW-0496">Mitochondrion</keyword>
<name>A0A8S1C8A7_9INSE</name>
<evidence type="ECO:0000259" key="18">
    <source>
        <dbReference type="PROSITE" id="PS51447"/>
    </source>
</evidence>
<dbReference type="SUPFAM" id="SSF54991">
    <property type="entry name" value="Anticodon-binding domain of PheRS"/>
    <property type="match status" value="1"/>
</dbReference>
<dbReference type="EC" id="6.1.1.20" evidence="4"/>
<dbReference type="Pfam" id="PF01409">
    <property type="entry name" value="tRNA-synt_2d"/>
    <property type="match status" value="2"/>
</dbReference>
<dbReference type="Pfam" id="PF03147">
    <property type="entry name" value="FDX-ACB"/>
    <property type="match status" value="1"/>
</dbReference>
<evidence type="ECO:0000256" key="14">
    <source>
        <dbReference type="ARBA" id="ARBA00049255"/>
    </source>
</evidence>
<comment type="caution">
    <text evidence="19">The sequence shown here is derived from an EMBL/GenBank/DDBJ whole genome shotgun (WGS) entry which is preliminary data.</text>
</comment>
<dbReference type="SUPFAM" id="SSF55681">
    <property type="entry name" value="Class II aaRS and biotin synthetases"/>
    <property type="match status" value="1"/>
</dbReference>
<dbReference type="GO" id="GO:0005524">
    <property type="term" value="F:ATP binding"/>
    <property type="evidence" value="ECO:0007669"/>
    <property type="project" value="UniProtKB-KW"/>
</dbReference>
<dbReference type="Gene3D" id="3.30.930.10">
    <property type="entry name" value="Bira Bifunctional Protein, Domain 2"/>
    <property type="match status" value="1"/>
</dbReference>
<keyword evidence="20" id="KW-1185">Reference proteome</keyword>
<dbReference type="EMBL" id="CADEPI010000021">
    <property type="protein sequence ID" value="CAB3365544.1"/>
    <property type="molecule type" value="Genomic_DNA"/>
</dbReference>
<dbReference type="InterPro" id="IPR036690">
    <property type="entry name" value="Fdx_antiC-bd_sf"/>
</dbReference>
<evidence type="ECO:0000256" key="1">
    <source>
        <dbReference type="ARBA" id="ARBA00004305"/>
    </source>
</evidence>
<gene>
    <name evidence="19" type="ORF">CLODIP_2_CD05559</name>
</gene>
<dbReference type="FunFam" id="3.30.70.380:FF:000002">
    <property type="entry name" value="phenylalanine--tRNA ligase, mitochondrial"/>
    <property type="match status" value="1"/>
</dbReference>
<dbReference type="GO" id="GO:0006432">
    <property type="term" value="P:phenylalanyl-tRNA aminoacylation"/>
    <property type="evidence" value="ECO:0007669"/>
    <property type="project" value="InterPro"/>
</dbReference>
<keyword evidence="10" id="KW-0007">Acetylation</keyword>
<dbReference type="GO" id="GO:0005759">
    <property type="term" value="C:mitochondrial matrix"/>
    <property type="evidence" value="ECO:0007669"/>
    <property type="project" value="UniProtKB-SubCell"/>
</dbReference>
<dbReference type="CDD" id="cd00496">
    <property type="entry name" value="PheRS_alpha_core"/>
    <property type="match status" value="1"/>
</dbReference>
<evidence type="ECO:0000256" key="3">
    <source>
        <dbReference type="ARBA" id="ARBA00011245"/>
    </source>
</evidence>
<evidence type="ECO:0000256" key="13">
    <source>
        <dbReference type="ARBA" id="ARBA00031194"/>
    </source>
</evidence>
<evidence type="ECO:0000256" key="11">
    <source>
        <dbReference type="ARBA" id="ARBA00023128"/>
    </source>
</evidence>
<dbReference type="SMART" id="SM00896">
    <property type="entry name" value="FDX-ACB"/>
    <property type="match status" value="1"/>
</dbReference>
<evidence type="ECO:0000256" key="15">
    <source>
        <dbReference type="ARBA" id="ARBA00060211"/>
    </source>
</evidence>